<dbReference type="AlphaFoldDB" id="A0AAP0BCW9"/>
<evidence type="ECO:0000256" key="1">
    <source>
        <dbReference type="SAM" id="MobiDB-lite"/>
    </source>
</evidence>
<organism evidence="2 3">
    <name type="scientific">Platanthera zijinensis</name>
    <dbReference type="NCBI Taxonomy" id="2320716"/>
    <lineage>
        <taxon>Eukaryota</taxon>
        <taxon>Viridiplantae</taxon>
        <taxon>Streptophyta</taxon>
        <taxon>Embryophyta</taxon>
        <taxon>Tracheophyta</taxon>
        <taxon>Spermatophyta</taxon>
        <taxon>Magnoliopsida</taxon>
        <taxon>Liliopsida</taxon>
        <taxon>Asparagales</taxon>
        <taxon>Orchidaceae</taxon>
        <taxon>Orchidoideae</taxon>
        <taxon>Orchideae</taxon>
        <taxon>Orchidinae</taxon>
        <taxon>Platanthera</taxon>
    </lineage>
</organism>
<evidence type="ECO:0000313" key="2">
    <source>
        <dbReference type="EMBL" id="KAK8935964.1"/>
    </source>
</evidence>
<dbReference type="EMBL" id="JBBWWQ010000011">
    <property type="protein sequence ID" value="KAK8935964.1"/>
    <property type="molecule type" value="Genomic_DNA"/>
</dbReference>
<dbReference type="Proteomes" id="UP001418222">
    <property type="component" value="Unassembled WGS sequence"/>
</dbReference>
<gene>
    <name evidence="2" type="primary">RABF2B</name>
    <name evidence="2" type="ORF">KSP39_PZI012921</name>
</gene>
<dbReference type="GO" id="GO:0005525">
    <property type="term" value="F:GTP binding"/>
    <property type="evidence" value="ECO:0007669"/>
    <property type="project" value="InterPro"/>
</dbReference>
<comment type="caution">
    <text evidence="2">The sequence shown here is derived from an EMBL/GenBank/DDBJ whole genome shotgun (WGS) entry which is preliminary data.</text>
</comment>
<dbReference type="Pfam" id="PF00071">
    <property type="entry name" value="Ras"/>
    <property type="match status" value="1"/>
</dbReference>
<feature type="region of interest" description="Disordered" evidence="1">
    <location>
        <begin position="194"/>
        <end position="223"/>
    </location>
</feature>
<name>A0AAP0BCW9_9ASPA</name>
<evidence type="ECO:0000313" key="3">
    <source>
        <dbReference type="Proteomes" id="UP001418222"/>
    </source>
</evidence>
<keyword evidence="3" id="KW-1185">Reference proteome</keyword>
<proteinExistence type="predicted"/>
<dbReference type="Gene3D" id="3.40.50.300">
    <property type="entry name" value="P-loop containing nucleotide triphosphate hydrolases"/>
    <property type="match status" value="1"/>
</dbReference>
<dbReference type="InterPro" id="IPR001806">
    <property type="entry name" value="Small_GTPase"/>
</dbReference>
<protein>
    <submittedName>
        <fullName evidence="2">Ras-related protein RABF2b</fullName>
    </submittedName>
</protein>
<reference evidence="2 3" key="1">
    <citation type="journal article" date="2022" name="Nat. Plants">
        <title>Genomes of leafy and leafless Platanthera orchids illuminate the evolution of mycoheterotrophy.</title>
        <authorList>
            <person name="Li M.H."/>
            <person name="Liu K.W."/>
            <person name="Li Z."/>
            <person name="Lu H.C."/>
            <person name="Ye Q.L."/>
            <person name="Zhang D."/>
            <person name="Wang J.Y."/>
            <person name="Li Y.F."/>
            <person name="Zhong Z.M."/>
            <person name="Liu X."/>
            <person name="Yu X."/>
            <person name="Liu D.K."/>
            <person name="Tu X.D."/>
            <person name="Liu B."/>
            <person name="Hao Y."/>
            <person name="Liao X.Y."/>
            <person name="Jiang Y.T."/>
            <person name="Sun W.H."/>
            <person name="Chen J."/>
            <person name="Chen Y.Q."/>
            <person name="Ai Y."/>
            <person name="Zhai J.W."/>
            <person name="Wu S.S."/>
            <person name="Zhou Z."/>
            <person name="Hsiao Y.Y."/>
            <person name="Wu W.L."/>
            <person name="Chen Y.Y."/>
            <person name="Lin Y.F."/>
            <person name="Hsu J.L."/>
            <person name="Li C.Y."/>
            <person name="Wang Z.W."/>
            <person name="Zhao X."/>
            <person name="Zhong W.Y."/>
            <person name="Ma X.K."/>
            <person name="Ma L."/>
            <person name="Huang J."/>
            <person name="Chen G.Z."/>
            <person name="Huang M.Z."/>
            <person name="Huang L."/>
            <person name="Peng D.H."/>
            <person name="Luo Y.B."/>
            <person name="Zou S.Q."/>
            <person name="Chen S.P."/>
            <person name="Lan S."/>
            <person name="Tsai W.C."/>
            <person name="Van de Peer Y."/>
            <person name="Liu Z.J."/>
        </authorList>
    </citation>
    <scope>NUCLEOTIDE SEQUENCE [LARGE SCALE GENOMIC DNA]</scope>
    <source>
        <strain evidence="2">Lor287</strain>
    </source>
</reference>
<sequence length="443" mass="47766">MPPLVSLILVFSDGVEPRGHCPDAECWRVARRKITEESWQNALHVGASWILANLQSARREAARRRISAELWPVGGENREEKIGRDCSSSRSSPVQQWHAKHSRARLHPNFYGYRGCEHPVASHVPTAHHVAPPPPLLQPARAQLPTVSTPRSSSAMAAHGGVLEQRNVVECHCAVLTSSISVVVEVSETKADRRVNPTRRPASRGLDGGWLPGEEGESRSTAPCGRALWPRLVAAGSRPLGTVTPAGEAGRGAVARPRGTATTGRVAGHGGGRPLGAVAAGRLADNGRSVVRADCKWIMRADREAQTYAEENGLFFKETSAKTATNVNEIFHEIVEVLACVRHLQNSYEIAGGIDGVRNVIQYVQAEFQRGNDFEAETAFALADGVAVKVDAADGDLLVGALPVRIAGACAELERRFTLLEGLRLVRRNYVLRESPVPALPAS</sequence>
<accession>A0AAP0BCW9</accession>
<feature type="region of interest" description="Disordered" evidence="1">
    <location>
        <begin position="242"/>
        <end position="272"/>
    </location>
</feature>
<dbReference type="GO" id="GO:0003924">
    <property type="term" value="F:GTPase activity"/>
    <property type="evidence" value="ECO:0007669"/>
    <property type="project" value="InterPro"/>
</dbReference>
<dbReference type="SUPFAM" id="SSF52540">
    <property type="entry name" value="P-loop containing nucleoside triphosphate hydrolases"/>
    <property type="match status" value="1"/>
</dbReference>
<dbReference type="InterPro" id="IPR027417">
    <property type="entry name" value="P-loop_NTPase"/>
</dbReference>